<name>A0ABV2TAR1_9BACT</name>
<evidence type="ECO:0000256" key="1">
    <source>
        <dbReference type="ARBA" id="ARBA00022741"/>
    </source>
</evidence>
<organism evidence="5 6">
    <name type="scientific">Chitinophaga defluvii</name>
    <dbReference type="NCBI Taxonomy" id="3163343"/>
    <lineage>
        <taxon>Bacteria</taxon>
        <taxon>Pseudomonadati</taxon>
        <taxon>Bacteroidota</taxon>
        <taxon>Chitinophagia</taxon>
        <taxon>Chitinophagales</taxon>
        <taxon>Chitinophagaceae</taxon>
        <taxon>Chitinophaga</taxon>
    </lineage>
</organism>
<keyword evidence="3" id="KW-0238">DNA-binding</keyword>
<dbReference type="Proteomes" id="UP001549749">
    <property type="component" value="Unassembled WGS sequence"/>
</dbReference>
<proteinExistence type="predicted"/>
<dbReference type="InterPro" id="IPR027417">
    <property type="entry name" value="P-loop_NTPase"/>
</dbReference>
<keyword evidence="1" id="KW-0547">Nucleotide-binding</keyword>
<comment type="caution">
    <text evidence="5">The sequence shown here is derived from an EMBL/GenBank/DDBJ whole genome shotgun (WGS) entry which is preliminary data.</text>
</comment>
<dbReference type="SMART" id="SM00534">
    <property type="entry name" value="MUTSac"/>
    <property type="match status" value="1"/>
</dbReference>
<dbReference type="InterPro" id="IPR045076">
    <property type="entry name" value="MutS"/>
</dbReference>
<reference evidence="5 6" key="1">
    <citation type="submission" date="2024-06" db="EMBL/GenBank/DDBJ databases">
        <title>Chitinophaga defluvii sp. nov., isolated from municipal sewage.</title>
        <authorList>
            <person name="Zhang L."/>
        </authorList>
    </citation>
    <scope>NUCLEOTIDE SEQUENCE [LARGE SCALE GENOMIC DNA]</scope>
    <source>
        <strain evidence="5 6">H8</strain>
    </source>
</reference>
<dbReference type="SUPFAM" id="SSF52540">
    <property type="entry name" value="P-loop containing nucleoside triphosphate hydrolases"/>
    <property type="match status" value="1"/>
</dbReference>
<dbReference type="Gene3D" id="1.10.1420.10">
    <property type="match status" value="1"/>
</dbReference>
<dbReference type="Gene3D" id="3.40.50.300">
    <property type="entry name" value="P-loop containing nucleotide triphosphate hydrolases"/>
    <property type="match status" value="1"/>
</dbReference>
<feature type="domain" description="DNA mismatch repair proteins mutS family" evidence="4">
    <location>
        <begin position="257"/>
        <end position="446"/>
    </location>
</feature>
<sequence>MHFSTDQQTLDDLMIFGKPGTQSVYELFNQAQTQGGARCIEALFRYPLADPEAINNRCTLIRYLGEVLTDFPFHREWFDIIEAYLQQTDERTRLAVRETNLSERLKSMIATDPQWKQVAAGAVATGELLAALPAFVNRLLDNRHPLLTSMIAPITHLLADAELGRIAAAPVKKNLTPPELAERDSLFRFKKREAIKKVLTVIYQLDACLAVAKVARERGFCYPQAFSKEQGEVVMEDFYHPHVPGAVANTIHIHPAGNIVLLTGANMAGKSTLMKALGITMYLAQMGFPVPAKRMCFAVREGIYTSINVPDNLSRGISHFYAEVLRVKKVARELGAGKYLFTMMDELFRGTNVKDAHEATVVLTTAFAAKPNCMFVVSTHIMEAGAVLQQTVDNIQFVYLPTEMDGNKPVYTYRLRNGITADRHGMVIVRNAGILDLLNRNKTADTL</sequence>
<evidence type="ECO:0000256" key="3">
    <source>
        <dbReference type="ARBA" id="ARBA00023125"/>
    </source>
</evidence>
<dbReference type="Pfam" id="PF00488">
    <property type="entry name" value="MutS_V"/>
    <property type="match status" value="1"/>
</dbReference>
<protein>
    <submittedName>
        <fullName evidence="5">DNA mismatch repair protein</fullName>
    </submittedName>
</protein>
<evidence type="ECO:0000313" key="6">
    <source>
        <dbReference type="Proteomes" id="UP001549749"/>
    </source>
</evidence>
<evidence type="ECO:0000313" key="5">
    <source>
        <dbReference type="EMBL" id="MET7000122.1"/>
    </source>
</evidence>
<accession>A0ABV2TAR1</accession>
<dbReference type="RefSeq" id="WP_354662682.1">
    <property type="nucleotide sequence ID" value="NZ_JBEXAC010000002.1"/>
</dbReference>
<dbReference type="SUPFAM" id="SSF48334">
    <property type="entry name" value="DNA repair protein MutS, domain III"/>
    <property type="match status" value="1"/>
</dbReference>
<evidence type="ECO:0000259" key="4">
    <source>
        <dbReference type="SMART" id="SM00534"/>
    </source>
</evidence>
<gene>
    <name evidence="5" type="ORF">ABR189_22215</name>
</gene>
<keyword evidence="2" id="KW-0067">ATP-binding</keyword>
<dbReference type="InterPro" id="IPR036187">
    <property type="entry name" value="DNA_mismatch_repair_MutS_sf"/>
</dbReference>
<evidence type="ECO:0000256" key="2">
    <source>
        <dbReference type="ARBA" id="ARBA00022840"/>
    </source>
</evidence>
<keyword evidence="6" id="KW-1185">Reference proteome</keyword>
<dbReference type="PANTHER" id="PTHR11361:SF99">
    <property type="entry name" value="DNA MISMATCH REPAIR PROTEIN"/>
    <property type="match status" value="1"/>
</dbReference>
<dbReference type="PANTHER" id="PTHR11361">
    <property type="entry name" value="DNA MISMATCH REPAIR PROTEIN MUTS FAMILY MEMBER"/>
    <property type="match status" value="1"/>
</dbReference>
<dbReference type="InterPro" id="IPR000432">
    <property type="entry name" value="DNA_mismatch_repair_MutS_C"/>
</dbReference>
<dbReference type="EMBL" id="JBEXAC010000002">
    <property type="protein sequence ID" value="MET7000122.1"/>
    <property type="molecule type" value="Genomic_DNA"/>
</dbReference>